<organism evidence="1 2">
    <name type="scientific">Candidatus Yanofskybacteria bacterium RIFCSPLOWO2_02_FULL_47_9b</name>
    <dbReference type="NCBI Taxonomy" id="1802708"/>
    <lineage>
        <taxon>Bacteria</taxon>
        <taxon>Candidatus Yanofskyibacteriota</taxon>
    </lineage>
</organism>
<comment type="caution">
    <text evidence="1">The sequence shown here is derived from an EMBL/GenBank/DDBJ whole genome shotgun (WGS) entry which is preliminary data.</text>
</comment>
<gene>
    <name evidence="1" type="ORF">A3I39_01870</name>
</gene>
<dbReference type="EMBL" id="MGKW01000014">
    <property type="protein sequence ID" value="OGN34321.1"/>
    <property type="molecule type" value="Genomic_DNA"/>
</dbReference>
<name>A0A1F8H9Q2_9BACT</name>
<dbReference type="Proteomes" id="UP000178155">
    <property type="component" value="Unassembled WGS sequence"/>
</dbReference>
<sequence>METNMRIGTAALAELCASLGREPAIVTERGELFLSERSFGAIRLKVPTADYLRFVNELPAEVRPKVMSLVLLDDDKDFQMAVMASVKIREGKTFIRDREVVLV</sequence>
<evidence type="ECO:0000313" key="2">
    <source>
        <dbReference type="Proteomes" id="UP000178155"/>
    </source>
</evidence>
<reference evidence="1 2" key="1">
    <citation type="journal article" date="2016" name="Nat. Commun.">
        <title>Thousands of microbial genomes shed light on interconnected biogeochemical processes in an aquifer system.</title>
        <authorList>
            <person name="Anantharaman K."/>
            <person name="Brown C.T."/>
            <person name="Hug L.A."/>
            <person name="Sharon I."/>
            <person name="Castelle C.J."/>
            <person name="Probst A.J."/>
            <person name="Thomas B.C."/>
            <person name="Singh A."/>
            <person name="Wilkins M.J."/>
            <person name="Karaoz U."/>
            <person name="Brodie E.L."/>
            <person name="Williams K.H."/>
            <person name="Hubbard S.S."/>
            <person name="Banfield J.F."/>
        </authorList>
    </citation>
    <scope>NUCLEOTIDE SEQUENCE [LARGE SCALE GENOMIC DNA]</scope>
</reference>
<evidence type="ECO:0000313" key="1">
    <source>
        <dbReference type="EMBL" id="OGN34321.1"/>
    </source>
</evidence>
<accession>A0A1F8H9Q2</accession>
<protein>
    <submittedName>
        <fullName evidence="1">Uncharacterized protein</fullName>
    </submittedName>
</protein>
<proteinExistence type="predicted"/>
<dbReference type="AlphaFoldDB" id="A0A1F8H9Q2"/>